<dbReference type="AlphaFoldDB" id="A0A6N8SDT5"/>
<protein>
    <submittedName>
        <fullName evidence="2">Winged helix DNA-binding protein</fullName>
    </submittedName>
</protein>
<dbReference type="PANTHER" id="PTHR33164:SF105">
    <property type="entry name" value="TRANSCRIPTIONAL REPRESSOR PROTEIN-RELATED"/>
    <property type="match status" value="1"/>
</dbReference>
<dbReference type="PROSITE" id="PS50995">
    <property type="entry name" value="HTH_MARR_2"/>
    <property type="match status" value="1"/>
</dbReference>
<proteinExistence type="predicted"/>
<dbReference type="InterPro" id="IPR036390">
    <property type="entry name" value="WH_DNA-bd_sf"/>
</dbReference>
<organism evidence="2 3">
    <name type="scientific">Shinella kummerowiae</name>
    <dbReference type="NCBI Taxonomy" id="417745"/>
    <lineage>
        <taxon>Bacteria</taxon>
        <taxon>Pseudomonadati</taxon>
        <taxon>Pseudomonadota</taxon>
        <taxon>Alphaproteobacteria</taxon>
        <taxon>Hyphomicrobiales</taxon>
        <taxon>Rhizobiaceae</taxon>
        <taxon>Shinella</taxon>
    </lineage>
</organism>
<dbReference type="Proteomes" id="UP000435802">
    <property type="component" value="Unassembled WGS sequence"/>
</dbReference>
<dbReference type="EMBL" id="WUMK01000006">
    <property type="protein sequence ID" value="MXN46841.1"/>
    <property type="molecule type" value="Genomic_DNA"/>
</dbReference>
<comment type="caution">
    <text evidence="2">The sequence shown here is derived from an EMBL/GenBank/DDBJ whole genome shotgun (WGS) entry which is preliminary data.</text>
</comment>
<feature type="domain" description="HTH marR-type" evidence="1">
    <location>
        <begin position="9"/>
        <end position="143"/>
    </location>
</feature>
<dbReference type="InterPro" id="IPR039422">
    <property type="entry name" value="MarR/SlyA-like"/>
</dbReference>
<evidence type="ECO:0000313" key="2">
    <source>
        <dbReference type="EMBL" id="MXN46841.1"/>
    </source>
</evidence>
<keyword evidence="2" id="KW-0238">DNA-binding</keyword>
<dbReference type="Gene3D" id="1.10.10.10">
    <property type="entry name" value="Winged helix-like DNA-binding domain superfamily/Winged helix DNA-binding domain"/>
    <property type="match status" value="1"/>
</dbReference>
<gene>
    <name evidence="2" type="ORF">GR138_16735</name>
</gene>
<dbReference type="GO" id="GO:0003700">
    <property type="term" value="F:DNA-binding transcription factor activity"/>
    <property type="evidence" value="ECO:0007669"/>
    <property type="project" value="InterPro"/>
</dbReference>
<evidence type="ECO:0000259" key="1">
    <source>
        <dbReference type="PROSITE" id="PS50995"/>
    </source>
</evidence>
<dbReference type="OrthoDB" id="2287011at2"/>
<dbReference type="InterPro" id="IPR036388">
    <property type="entry name" value="WH-like_DNA-bd_sf"/>
</dbReference>
<dbReference type="SUPFAM" id="SSF46785">
    <property type="entry name" value="Winged helix' DNA-binding domain"/>
    <property type="match status" value="1"/>
</dbReference>
<evidence type="ECO:0000313" key="3">
    <source>
        <dbReference type="Proteomes" id="UP000435802"/>
    </source>
</evidence>
<sequence length="159" mass="17412">MSETDGVWQHCANSAIRRAARQLGQLYDDVIAPSGLKGTQFSLLSQIAFYGTNGTPLKPLAEALVMDLSALGHTLKPLTRDGLVELIPDDTDRRVRRARLTALGVRKQEEALALWREAQGRFDTVFGAERSAEMRSLLGFISSPDFAKAFRATKPKPGA</sequence>
<dbReference type="GO" id="GO:0006950">
    <property type="term" value="P:response to stress"/>
    <property type="evidence" value="ECO:0007669"/>
    <property type="project" value="TreeGrafter"/>
</dbReference>
<name>A0A6N8SDT5_9HYPH</name>
<dbReference type="RefSeq" id="WP_160860381.1">
    <property type="nucleotide sequence ID" value="NZ_WUMK01000006.1"/>
</dbReference>
<keyword evidence="3" id="KW-1185">Reference proteome</keyword>
<dbReference type="InterPro" id="IPR000835">
    <property type="entry name" value="HTH_MarR-typ"/>
</dbReference>
<dbReference type="SMART" id="SM00347">
    <property type="entry name" value="HTH_MARR"/>
    <property type="match status" value="1"/>
</dbReference>
<dbReference type="GO" id="GO:0003677">
    <property type="term" value="F:DNA binding"/>
    <property type="evidence" value="ECO:0007669"/>
    <property type="project" value="UniProtKB-KW"/>
</dbReference>
<accession>A0A6N8SDT5</accession>
<reference evidence="2 3" key="1">
    <citation type="submission" date="2019-12" db="EMBL/GenBank/DDBJ databases">
        <title>Shinella kummerowiae sp. nov., a symbiotic bacterium isolated from root nodules of the herbal legume Kummerowia stipulacea.</title>
        <authorList>
            <person name="Gao J."/>
        </authorList>
    </citation>
    <scope>NUCLEOTIDE SEQUENCE [LARGE SCALE GENOMIC DNA]</scope>
    <source>
        <strain evidence="2 3">CCBAU 25048</strain>
    </source>
</reference>
<dbReference type="PANTHER" id="PTHR33164">
    <property type="entry name" value="TRANSCRIPTIONAL REGULATOR, MARR FAMILY"/>
    <property type="match status" value="1"/>
</dbReference>